<organism evidence="1 2">
    <name type="scientific">Sphingomonas cynarae</name>
    <dbReference type="NCBI Taxonomy" id="930197"/>
    <lineage>
        <taxon>Bacteria</taxon>
        <taxon>Pseudomonadati</taxon>
        <taxon>Pseudomonadota</taxon>
        <taxon>Alphaproteobacteria</taxon>
        <taxon>Sphingomonadales</taxon>
        <taxon>Sphingomonadaceae</taxon>
        <taxon>Sphingomonas</taxon>
    </lineage>
</organism>
<sequence length="229" mass="24984">MTPACPIRSWSSTRSATLASERSGARHPLTSSTCYSATLVIVADSAAELRRQYRAADKRRGGPGSPDARKYALGSALVIVGLDGVSDTALVGLFSHPARMARWMNAAIAAGAGPMIGDIIGSIFADPARLAWCEQWGRILQWRRRKALYDQEVERFLKTGPTDPKASWRTRPISIGQAGLVATLCELLAVPTPDFKNRGAAFEWLRLHNGNPNYWREPSLPPNLEDDNG</sequence>
<reference evidence="2" key="1">
    <citation type="journal article" date="2019" name="Int. J. Syst. Evol. Microbiol.">
        <title>The Global Catalogue of Microorganisms (GCM) 10K type strain sequencing project: providing services to taxonomists for standard genome sequencing and annotation.</title>
        <authorList>
            <consortium name="The Broad Institute Genomics Platform"/>
            <consortium name="The Broad Institute Genome Sequencing Center for Infectious Disease"/>
            <person name="Wu L."/>
            <person name="Ma J."/>
        </authorList>
    </citation>
    <scope>NUCLEOTIDE SEQUENCE [LARGE SCALE GENOMIC DNA]</scope>
    <source>
        <strain evidence="2">JCM 17498</strain>
    </source>
</reference>
<name>A0ABP7EG92_9SPHN</name>
<proteinExistence type="predicted"/>
<evidence type="ECO:0000313" key="2">
    <source>
        <dbReference type="Proteomes" id="UP001500523"/>
    </source>
</evidence>
<gene>
    <name evidence="1" type="ORF">GCM10022268_28760</name>
</gene>
<protein>
    <submittedName>
        <fullName evidence="1">Uncharacterized protein</fullName>
    </submittedName>
</protein>
<dbReference type="EMBL" id="BAABBF010000007">
    <property type="protein sequence ID" value="GAA3718727.1"/>
    <property type="molecule type" value="Genomic_DNA"/>
</dbReference>
<comment type="caution">
    <text evidence="1">The sequence shown here is derived from an EMBL/GenBank/DDBJ whole genome shotgun (WGS) entry which is preliminary data.</text>
</comment>
<keyword evidence="2" id="KW-1185">Reference proteome</keyword>
<dbReference type="RefSeq" id="WP_344694102.1">
    <property type="nucleotide sequence ID" value="NZ_BAABBF010000007.1"/>
</dbReference>
<evidence type="ECO:0000313" key="1">
    <source>
        <dbReference type="EMBL" id="GAA3718727.1"/>
    </source>
</evidence>
<dbReference type="Proteomes" id="UP001500523">
    <property type="component" value="Unassembled WGS sequence"/>
</dbReference>
<accession>A0ABP7EG92</accession>